<gene>
    <name evidence="1" type="ORF">AVEN_104846_1</name>
</gene>
<organism evidence="1 2">
    <name type="scientific">Araneus ventricosus</name>
    <name type="common">Orbweaver spider</name>
    <name type="synonym">Epeira ventricosa</name>
    <dbReference type="NCBI Taxonomy" id="182803"/>
    <lineage>
        <taxon>Eukaryota</taxon>
        <taxon>Metazoa</taxon>
        <taxon>Ecdysozoa</taxon>
        <taxon>Arthropoda</taxon>
        <taxon>Chelicerata</taxon>
        <taxon>Arachnida</taxon>
        <taxon>Araneae</taxon>
        <taxon>Araneomorphae</taxon>
        <taxon>Entelegynae</taxon>
        <taxon>Araneoidea</taxon>
        <taxon>Araneidae</taxon>
        <taxon>Araneus</taxon>
    </lineage>
</organism>
<name>A0A4Y2NBN0_ARAVE</name>
<dbReference type="AlphaFoldDB" id="A0A4Y2NBN0"/>
<comment type="caution">
    <text evidence="1">The sequence shown here is derived from an EMBL/GenBank/DDBJ whole genome shotgun (WGS) entry which is preliminary data.</text>
</comment>
<reference evidence="1 2" key="1">
    <citation type="journal article" date="2019" name="Sci. Rep.">
        <title>Orb-weaving spider Araneus ventricosus genome elucidates the spidroin gene catalogue.</title>
        <authorList>
            <person name="Kono N."/>
            <person name="Nakamura H."/>
            <person name="Ohtoshi R."/>
            <person name="Moran D.A.P."/>
            <person name="Shinohara A."/>
            <person name="Yoshida Y."/>
            <person name="Fujiwara M."/>
            <person name="Mori M."/>
            <person name="Tomita M."/>
            <person name="Arakawa K."/>
        </authorList>
    </citation>
    <scope>NUCLEOTIDE SEQUENCE [LARGE SCALE GENOMIC DNA]</scope>
</reference>
<keyword evidence="2" id="KW-1185">Reference proteome</keyword>
<dbReference type="Proteomes" id="UP000499080">
    <property type="component" value="Unassembled WGS sequence"/>
</dbReference>
<proteinExistence type="predicted"/>
<sequence>MKKRPSLDWHLMFELAYGTYKFDCLMEESRLWTGGAWVRDPIPSKILCASGPEAILNPSESYALSLANSGTWGK</sequence>
<evidence type="ECO:0000313" key="1">
    <source>
        <dbReference type="EMBL" id="GBN36059.1"/>
    </source>
</evidence>
<protein>
    <submittedName>
        <fullName evidence="1">Uncharacterized protein</fullName>
    </submittedName>
</protein>
<accession>A0A4Y2NBN0</accession>
<evidence type="ECO:0000313" key="2">
    <source>
        <dbReference type="Proteomes" id="UP000499080"/>
    </source>
</evidence>
<dbReference type="EMBL" id="BGPR01126967">
    <property type="protein sequence ID" value="GBN36059.1"/>
    <property type="molecule type" value="Genomic_DNA"/>
</dbReference>